<dbReference type="EMBL" id="JACSDZ010000001">
    <property type="protein sequence ID" value="KAF7417411.1"/>
    <property type="molecule type" value="Genomic_DNA"/>
</dbReference>
<name>A0A834NT13_VESGE</name>
<keyword evidence="2" id="KW-1185">Reference proteome</keyword>
<proteinExistence type="predicted"/>
<accession>A0A834NT13</accession>
<evidence type="ECO:0000313" key="1">
    <source>
        <dbReference type="EMBL" id="KAF7417411.1"/>
    </source>
</evidence>
<gene>
    <name evidence="1" type="ORF">HZH68_000064</name>
</gene>
<organism evidence="1 2">
    <name type="scientific">Vespula germanica</name>
    <name type="common">German yellow jacket</name>
    <name type="synonym">Paravespula germanica</name>
    <dbReference type="NCBI Taxonomy" id="30212"/>
    <lineage>
        <taxon>Eukaryota</taxon>
        <taxon>Metazoa</taxon>
        <taxon>Ecdysozoa</taxon>
        <taxon>Arthropoda</taxon>
        <taxon>Hexapoda</taxon>
        <taxon>Insecta</taxon>
        <taxon>Pterygota</taxon>
        <taxon>Neoptera</taxon>
        <taxon>Endopterygota</taxon>
        <taxon>Hymenoptera</taxon>
        <taxon>Apocrita</taxon>
        <taxon>Aculeata</taxon>
        <taxon>Vespoidea</taxon>
        <taxon>Vespidae</taxon>
        <taxon>Vespinae</taxon>
        <taxon>Vespula</taxon>
    </lineage>
</organism>
<dbReference type="Proteomes" id="UP000617340">
    <property type="component" value="Unassembled WGS sequence"/>
</dbReference>
<dbReference type="AlphaFoldDB" id="A0A834NT13"/>
<reference evidence="1" key="1">
    <citation type="journal article" date="2020" name="G3 (Bethesda)">
        <title>High-Quality Assemblies for Three Invasive Social Wasps from the &lt;i&gt;Vespula&lt;/i&gt; Genus.</title>
        <authorList>
            <person name="Harrop T.W.R."/>
            <person name="Guhlin J."/>
            <person name="McLaughlin G.M."/>
            <person name="Permina E."/>
            <person name="Stockwell P."/>
            <person name="Gilligan J."/>
            <person name="Le Lec M.F."/>
            <person name="Gruber M.A.M."/>
            <person name="Quinn O."/>
            <person name="Lovegrove M."/>
            <person name="Duncan E.J."/>
            <person name="Remnant E.J."/>
            <person name="Van Eeckhoven J."/>
            <person name="Graham B."/>
            <person name="Knapp R.A."/>
            <person name="Langford K.W."/>
            <person name="Kronenberg Z."/>
            <person name="Press M.O."/>
            <person name="Eacker S.M."/>
            <person name="Wilson-Rankin E.E."/>
            <person name="Purcell J."/>
            <person name="Lester P.J."/>
            <person name="Dearden P.K."/>
        </authorList>
    </citation>
    <scope>NUCLEOTIDE SEQUENCE</scope>
    <source>
        <strain evidence="1">Linc-1</strain>
    </source>
</reference>
<sequence>MLLSIGKESSIRVFSAARAAFSVAEIEGRSAIDIDVRETTKDGTGTLSKVRLRFTSVPAYNLWPKNSSIPLGFIAIQDAKPWRNYENEVLGSAVMVSPNVTIVRP</sequence>
<protein>
    <submittedName>
        <fullName evidence="1">Uncharacterized protein</fullName>
    </submittedName>
</protein>
<evidence type="ECO:0000313" key="2">
    <source>
        <dbReference type="Proteomes" id="UP000617340"/>
    </source>
</evidence>
<comment type="caution">
    <text evidence="1">The sequence shown here is derived from an EMBL/GenBank/DDBJ whole genome shotgun (WGS) entry which is preliminary data.</text>
</comment>